<organism evidence="3 4">
    <name type="scientific">Streptococcus ruminicola</name>
    <dbReference type="NCBI Taxonomy" id="2686210"/>
    <lineage>
        <taxon>Bacteria</taxon>
        <taxon>Bacillati</taxon>
        <taxon>Bacillota</taxon>
        <taxon>Bacilli</taxon>
        <taxon>Lactobacillales</taxon>
        <taxon>Streptococcaceae</taxon>
        <taxon>Streptococcus</taxon>
    </lineage>
</organism>
<dbReference type="AlphaFoldDB" id="A0A6G8I2V0"/>
<dbReference type="Proteomes" id="UP000503166">
    <property type="component" value="Plasmid p_CNU_G2"/>
</dbReference>
<dbReference type="EMBL" id="CP046920">
    <property type="protein sequence ID" value="QIM47452.1"/>
    <property type="molecule type" value="Genomic_DNA"/>
</dbReference>
<dbReference type="Gene3D" id="3.40.570.10">
    <property type="entry name" value="Extracellular Endonuclease, subunit A"/>
    <property type="match status" value="1"/>
</dbReference>
<dbReference type="KEGG" id="srum:GPZ88_09950"/>
<geneLocation type="plasmid" evidence="4">
    <name>p_cnu_g2</name>
</geneLocation>
<reference evidence="3 4" key="1">
    <citation type="submission" date="2019-12" db="EMBL/GenBank/DDBJ databases">
        <title>Complete genome sequence of Streptococcus sp. CNU G2 isolated frome Bos taurus coreanae.</title>
        <authorList>
            <person name="Park S.Y."/>
            <person name="Kim J.H."/>
            <person name="Seo S.W."/>
        </authorList>
    </citation>
    <scope>NUCLEOTIDE SEQUENCE [LARGE SCALE GENOMIC DNA]</scope>
    <source>
        <strain evidence="3 4">CNU G2</strain>
        <plasmid evidence="4">p_cnu_g2</plasmid>
    </source>
</reference>
<name>A0A6G8I2V0_9STRE</name>
<feature type="region of interest" description="Disordered" evidence="1">
    <location>
        <begin position="55"/>
        <end position="79"/>
    </location>
</feature>
<feature type="domain" description="Type VII secretion system protein EssD-like" evidence="2">
    <location>
        <begin position="100"/>
        <end position="240"/>
    </location>
</feature>
<proteinExistence type="predicted"/>
<evidence type="ECO:0000256" key="1">
    <source>
        <dbReference type="SAM" id="MobiDB-lite"/>
    </source>
</evidence>
<sequence>MGCSLNLLISFIIVSGALTFAGIKGIPILGFANNIKSVILAKSSNDIANAANQTKGLLSSHETSTNDNGLKASTPKASKVKGTSDYSPLAFTGSKQFVNSELDSLGRATDGHIQLKYSDKPTSDREERITVDPVGWHNYRFKYEDEKGHIKKSYLMNRGHLIGYLFSGQNSEIKNLVPQTRYLNAGTMNDHKVDSSNPNSMLFYELQLNQWLKSHQNSTLDYYVRANYHGNDLVPRSISLYWTGFDSNGNNIVVNLNNFGNAKTKSKVSSVTLNNTSKNATINYSDGTAKPLY</sequence>
<protein>
    <submittedName>
        <fullName evidence="3">Streptodornase</fullName>
    </submittedName>
</protein>
<dbReference type="InterPro" id="IPR044929">
    <property type="entry name" value="DNA/RNA_non-sp_Endonuclease_sf"/>
</dbReference>
<evidence type="ECO:0000313" key="4">
    <source>
        <dbReference type="Proteomes" id="UP000503166"/>
    </source>
</evidence>
<keyword evidence="3" id="KW-0614">Plasmid</keyword>
<dbReference type="InterPro" id="IPR044927">
    <property type="entry name" value="Endonuclea_NS_2"/>
</dbReference>
<evidence type="ECO:0000313" key="3">
    <source>
        <dbReference type="EMBL" id="QIM47452.1"/>
    </source>
</evidence>
<gene>
    <name evidence="3" type="ORF">GPZ88_09950</name>
</gene>
<accession>A0A6G8I2V0</accession>
<feature type="compositionally biased region" description="Polar residues" evidence="1">
    <location>
        <begin position="55"/>
        <end position="68"/>
    </location>
</feature>
<evidence type="ECO:0000259" key="2">
    <source>
        <dbReference type="Pfam" id="PF13930"/>
    </source>
</evidence>
<dbReference type="Pfam" id="PF13930">
    <property type="entry name" value="Endonuclea_NS_2"/>
    <property type="match status" value="1"/>
</dbReference>